<feature type="non-terminal residue" evidence="1">
    <location>
        <position position="407"/>
    </location>
</feature>
<proteinExistence type="predicted"/>
<dbReference type="AlphaFoldDB" id="A0A0F8YKQ4"/>
<comment type="caution">
    <text evidence="1">The sequence shown here is derived from an EMBL/GenBank/DDBJ whole genome shotgun (WGS) entry which is preliminary data.</text>
</comment>
<sequence>LSIAQEYLKGADLDSNQKTVISVLKEINDWAINCLNITGKGIVGKVLIVLDEAGLFFSSKASRIGEMMAVAEWIHTPKNESHINMIFSAQQSIKTYIESVKVDIDIKTAEQRFKHWFLDKNNIKTVVIQRWLKKDVLNKGLQLQKLLDDKYHAIIDGTVFDTIKDPNLEYERPSKEEIFHTYPFLPNQIPLMIQVTQKLISEQMVEEQYGGKTRSMLSMTRDVLNNKLVFSDKRIFLEENLGSFVIVPQLYDTITYTLKNKDEDQFRLVENTKSLVEDPSIFTEEERNIPISFNDITKTVLLLKYIDEVCVNDETIIKALFYSIDLPKIVFAQKVQKLISELKKKGYLTYKKRQIKDKDGKPKDLMEYQIPSQEERKYIEKTQHVPINPDQVQKWLEDFFKEKEGFG</sequence>
<gene>
    <name evidence="1" type="ORF">LCGC14_2808250</name>
</gene>
<reference evidence="1" key="1">
    <citation type="journal article" date="2015" name="Nature">
        <title>Complex archaea that bridge the gap between prokaryotes and eukaryotes.</title>
        <authorList>
            <person name="Spang A."/>
            <person name="Saw J.H."/>
            <person name="Jorgensen S.L."/>
            <person name="Zaremba-Niedzwiedzka K."/>
            <person name="Martijn J."/>
            <person name="Lind A.E."/>
            <person name="van Eijk R."/>
            <person name="Schleper C."/>
            <person name="Guy L."/>
            <person name="Ettema T.J."/>
        </authorList>
    </citation>
    <scope>NUCLEOTIDE SEQUENCE</scope>
</reference>
<name>A0A0F8YKQ4_9ZZZZ</name>
<feature type="non-terminal residue" evidence="1">
    <location>
        <position position="1"/>
    </location>
</feature>
<organism evidence="1">
    <name type="scientific">marine sediment metagenome</name>
    <dbReference type="NCBI Taxonomy" id="412755"/>
    <lineage>
        <taxon>unclassified sequences</taxon>
        <taxon>metagenomes</taxon>
        <taxon>ecological metagenomes</taxon>
    </lineage>
</organism>
<dbReference type="EMBL" id="LAZR01052892">
    <property type="protein sequence ID" value="KKK81952.1"/>
    <property type="molecule type" value="Genomic_DNA"/>
</dbReference>
<protein>
    <submittedName>
        <fullName evidence="1">Uncharacterized protein</fullName>
    </submittedName>
</protein>
<evidence type="ECO:0000313" key="1">
    <source>
        <dbReference type="EMBL" id="KKK81952.1"/>
    </source>
</evidence>
<accession>A0A0F8YKQ4</accession>